<dbReference type="Gene3D" id="3.90.1340.10">
    <property type="entry name" value="Phage tail collar domain"/>
    <property type="match status" value="1"/>
</dbReference>
<evidence type="ECO:0000259" key="1">
    <source>
        <dbReference type="Pfam" id="PF07484"/>
    </source>
</evidence>
<dbReference type="RefSeq" id="WP_161027415.1">
    <property type="nucleotide sequence ID" value="NZ_WWCJ01000017.1"/>
</dbReference>
<evidence type="ECO:0000313" key="2">
    <source>
        <dbReference type="EMBL" id="MYN04452.1"/>
    </source>
</evidence>
<reference evidence="2 3" key="1">
    <citation type="submission" date="2019-12" db="EMBL/GenBank/DDBJ databases">
        <title>Novel species isolated from a subtropical stream in China.</title>
        <authorList>
            <person name="Lu H."/>
        </authorList>
    </citation>
    <scope>NUCLEOTIDE SEQUENCE [LARGE SCALE GENOMIC DNA]</scope>
    <source>
        <strain evidence="2 3">DS3</strain>
    </source>
</reference>
<name>A0A6N9HNQ0_9BURK</name>
<accession>A0A6N9HNQ0</accession>
<proteinExistence type="predicted"/>
<dbReference type="SUPFAM" id="SSF88874">
    <property type="entry name" value="Receptor-binding domain of short tail fibre protein gp12"/>
    <property type="match status" value="1"/>
</dbReference>
<gene>
    <name evidence="2" type="ORF">GTP41_20380</name>
</gene>
<dbReference type="InterPro" id="IPR037053">
    <property type="entry name" value="Phage_tail_collar_dom_sf"/>
</dbReference>
<protein>
    <submittedName>
        <fullName evidence="2">Phage tail protein</fullName>
    </submittedName>
</protein>
<dbReference type="AlphaFoldDB" id="A0A6N9HNQ0"/>
<dbReference type="EMBL" id="WWCJ01000017">
    <property type="protein sequence ID" value="MYN04452.1"/>
    <property type="molecule type" value="Genomic_DNA"/>
</dbReference>
<sequence>MSDPFVGEIRMFGGNFAPNGWALCDGQLLPISEYETLFNLIGTTYGGDGQSTFALPNMQSRVPLHVGSLAGYTFQLGEMAGVEEVTLNTTQIPSHSHPVLASTERGSGVYSNLTGYPAATVGAGSGVYGLSDGGTQAMAVSAIAGTGGSQPHTNMAPYTCVNFIISLYGAFPIAN</sequence>
<keyword evidence="3" id="KW-1185">Reference proteome</keyword>
<evidence type="ECO:0000313" key="3">
    <source>
        <dbReference type="Proteomes" id="UP000448575"/>
    </source>
</evidence>
<feature type="domain" description="Phage tail collar" evidence="1">
    <location>
        <begin position="7"/>
        <end position="63"/>
    </location>
</feature>
<dbReference type="Pfam" id="PF07484">
    <property type="entry name" value="Collar"/>
    <property type="match status" value="1"/>
</dbReference>
<comment type="caution">
    <text evidence="2">The sequence shown here is derived from an EMBL/GenBank/DDBJ whole genome shotgun (WGS) entry which is preliminary data.</text>
</comment>
<dbReference type="Proteomes" id="UP000448575">
    <property type="component" value="Unassembled WGS sequence"/>
</dbReference>
<organism evidence="2 3">
    <name type="scientific">Pseudoduganella guangdongensis</name>
    <dbReference type="NCBI Taxonomy" id="2692179"/>
    <lineage>
        <taxon>Bacteria</taxon>
        <taxon>Pseudomonadati</taxon>
        <taxon>Pseudomonadota</taxon>
        <taxon>Betaproteobacteria</taxon>
        <taxon>Burkholderiales</taxon>
        <taxon>Oxalobacteraceae</taxon>
        <taxon>Telluria group</taxon>
        <taxon>Pseudoduganella</taxon>
    </lineage>
</organism>
<dbReference type="InterPro" id="IPR011083">
    <property type="entry name" value="Phage_tail_collar_dom"/>
</dbReference>